<dbReference type="EMBL" id="PDOB01000008">
    <property type="protein sequence ID" value="PIL40433.1"/>
    <property type="molecule type" value="Genomic_DNA"/>
</dbReference>
<dbReference type="InterPro" id="IPR025514">
    <property type="entry name" value="DUF4402"/>
</dbReference>
<feature type="signal peptide" evidence="1">
    <location>
        <begin position="1"/>
        <end position="36"/>
    </location>
</feature>
<organism evidence="2 3">
    <name type="scientific">Massilia psychrophila</name>
    <dbReference type="NCBI Taxonomy" id="1603353"/>
    <lineage>
        <taxon>Bacteria</taxon>
        <taxon>Pseudomonadati</taxon>
        <taxon>Pseudomonadota</taxon>
        <taxon>Betaproteobacteria</taxon>
        <taxon>Burkholderiales</taxon>
        <taxon>Oxalobacteraceae</taxon>
        <taxon>Telluria group</taxon>
        <taxon>Massilia</taxon>
    </lineage>
</organism>
<evidence type="ECO:0008006" key="4">
    <source>
        <dbReference type="Google" id="ProtNLM"/>
    </source>
</evidence>
<name>A0A2G8T397_9BURK</name>
<dbReference type="OrthoDB" id="8759747at2"/>
<reference evidence="2 3" key="1">
    <citation type="submission" date="2017-10" db="EMBL/GenBank/DDBJ databases">
        <title>Massilia psychrophilum sp. nov., a novel purple-pigmented bacterium isolated from Tianshan glacier, Xinjiang Municipality, China.</title>
        <authorList>
            <person name="Wang H."/>
        </authorList>
    </citation>
    <scope>NUCLEOTIDE SEQUENCE [LARGE SCALE GENOMIC DNA]</scope>
    <source>
        <strain evidence="2 3">JCM 30813</strain>
    </source>
</reference>
<evidence type="ECO:0000256" key="1">
    <source>
        <dbReference type="SAM" id="SignalP"/>
    </source>
</evidence>
<comment type="caution">
    <text evidence="2">The sequence shown here is derived from an EMBL/GenBank/DDBJ whole genome shotgun (WGS) entry which is preliminary data.</text>
</comment>
<gene>
    <name evidence="2" type="ORF">CR103_07125</name>
</gene>
<sequence length="193" mass="18745">MNQALQMNTNFHFSRTKRPLAALACALVMVTQSVMAKAGNDTALASAAVLATPVVVTKTADLSFGKFAAGTAGSITISTSGTRSVSGGVLAFADGPAMTAAAFVVSGAPGAAYSITHSGTATLSRLGGVDTMLMTKSSAGGAAGAANGTTNAAPGSVLNNGSQTIYIGATLDVGAGQAGGSYSGTLAVTVEYN</sequence>
<accession>A0A2G8T397</accession>
<evidence type="ECO:0000313" key="2">
    <source>
        <dbReference type="EMBL" id="PIL40433.1"/>
    </source>
</evidence>
<keyword evidence="1" id="KW-0732">Signal</keyword>
<protein>
    <recommendedName>
        <fullName evidence="4">DUF4402 domain-containing protein</fullName>
    </recommendedName>
</protein>
<keyword evidence="3" id="KW-1185">Reference proteome</keyword>
<proteinExistence type="predicted"/>
<dbReference type="Proteomes" id="UP000228593">
    <property type="component" value="Unassembled WGS sequence"/>
</dbReference>
<dbReference type="Pfam" id="PF14352">
    <property type="entry name" value="DUF4402"/>
    <property type="match status" value="1"/>
</dbReference>
<evidence type="ECO:0000313" key="3">
    <source>
        <dbReference type="Proteomes" id="UP000228593"/>
    </source>
</evidence>
<dbReference type="AlphaFoldDB" id="A0A2G8T397"/>
<feature type="chain" id="PRO_5013768955" description="DUF4402 domain-containing protein" evidence="1">
    <location>
        <begin position="37"/>
        <end position="193"/>
    </location>
</feature>